<keyword evidence="3" id="KW-1185">Reference proteome</keyword>
<proteinExistence type="predicted"/>
<gene>
    <name evidence="2" type="ORF">ANE_LOCUS12159</name>
</gene>
<feature type="compositionally biased region" description="Polar residues" evidence="1">
    <location>
        <begin position="95"/>
        <end position="108"/>
    </location>
</feature>
<comment type="caution">
    <text evidence="2">The sequence shown here is derived from an EMBL/GenBank/DDBJ whole genome shotgun (WGS) entry which is preliminary data.</text>
</comment>
<reference evidence="2" key="1">
    <citation type="submission" date="2019-07" db="EMBL/GenBank/DDBJ databases">
        <authorList>
            <person name="Dittberner H."/>
        </authorList>
    </citation>
    <scope>NUCLEOTIDE SEQUENCE [LARGE SCALE GENOMIC DNA]</scope>
</reference>
<dbReference type="EMBL" id="CABITT030000004">
    <property type="protein sequence ID" value="VVB01715.1"/>
    <property type="molecule type" value="Genomic_DNA"/>
</dbReference>
<evidence type="ECO:0000313" key="3">
    <source>
        <dbReference type="Proteomes" id="UP000489600"/>
    </source>
</evidence>
<name>A0A565BJD8_9BRAS</name>
<protein>
    <submittedName>
        <fullName evidence="2">Uncharacterized protein</fullName>
    </submittedName>
</protein>
<feature type="region of interest" description="Disordered" evidence="1">
    <location>
        <begin position="72"/>
        <end position="108"/>
    </location>
</feature>
<dbReference type="Proteomes" id="UP000489600">
    <property type="component" value="Unassembled WGS sequence"/>
</dbReference>
<evidence type="ECO:0000313" key="2">
    <source>
        <dbReference type="EMBL" id="VVB01715.1"/>
    </source>
</evidence>
<sequence>MDSYETTAAEPKKGKTSCAQNCGKISPARILQTSLSFQEKNPLYFRFSHTQDPIGTISGLETTVQLMTLLPWPDPASSASRQSNPLDPPDCRESLNPTQISSHRVQQPNHELPVMFGRVLRRRLVSV</sequence>
<dbReference type="AlphaFoldDB" id="A0A565BJD8"/>
<evidence type="ECO:0000256" key="1">
    <source>
        <dbReference type="SAM" id="MobiDB-lite"/>
    </source>
</evidence>
<organism evidence="2 3">
    <name type="scientific">Arabis nemorensis</name>
    <dbReference type="NCBI Taxonomy" id="586526"/>
    <lineage>
        <taxon>Eukaryota</taxon>
        <taxon>Viridiplantae</taxon>
        <taxon>Streptophyta</taxon>
        <taxon>Embryophyta</taxon>
        <taxon>Tracheophyta</taxon>
        <taxon>Spermatophyta</taxon>
        <taxon>Magnoliopsida</taxon>
        <taxon>eudicotyledons</taxon>
        <taxon>Gunneridae</taxon>
        <taxon>Pentapetalae</taxon>
        <taxon>rosids</taxon>
        <taxon>malvids</taxon>
        <taxon>Brassicales</taxon>
        <taxon>Brassicaceae</taxon>
        <taxon>Arabideae</taxon>
        <taxon>Arabis</taxon>
    </lineage>
</organism>
<accession>A0A565BJD8</accession>